<dbReference type="GO" id="GO:0050566">
    <property type="term" value="F:asparaginyl-tRNA synthase (glutamine-hydrolyzing) activity"/>
    <property type="evidence" value="ECO:0007669"/>
    <property type="project" value="UniProtKB-EC"/>
</dbReference>
<evidence type="ECO:0000313" key="3">
    <source>
        <dbReference type="Proteomes" id="UP001229486"/>
    </source>
</evidence>
<feature type="domain" description="Amidase" evidence="1">
    <location>
        <begin position="25"/>
        <end position="439"/>
    </location>
</feature>
<dbReference type="InterPro" id="IPR000120">
    <property type="entry name" value="Amidase"/>
</dbReference>
<dbReference type="EC" id="6.3.5.7" evidence="2"/>
<comment type="caution">
    <text evidence="2">The sequence shown here is derived from an EMBL/GenBank/DDBJ whole genome shotgun (WGS) entry which is preliminary data.</text>
</comment>
<dbReference type="PROSITE" id="PS00571">
    <property type="entry name" value="AMIDASES"/>
    <property type="match status" value="1"/>
</dbReference>
<protein>
    <submittedName>
        <fullName evidence="2">Aspartyl-tRNA(Asn)/glutamyl-tRNA(Gln) amidotransferase subunit A</fullName>
        <ecNumber evidence="2">6.3.5.6</ecNumber>
        <ecNumber evidence="2">6.3.5.7</ecNumber>
    </submittedName>
</protein>
<evidence type="ECO:0000259" key="1">
    <source>
        <dbReference type="Pfam" id="PF01425"/>
    </source>
</evidence>
<reference evidence="2" key="1">
    <citation type="submission" date="2023-07" db="EMBL/GenBank/DDBJ databases">
        <title>Sorghum-associated microbial communities from plants grown in Nebraska, USA.</title>
        <authorList>
            <person name="Schachtman D."/>
        </authorList>
    </citation>
    <scope>NUCLEOTIDE SEQUENCE</scope>
    <source>
        <strain evidence="2">DS1061</strain>
    </source>
</reference>
<dbReference type="InterPro" id="IPR023631">
    <property type="entry name" value="Amidase_dom"/>
</dbReference>
<dbReference type="Pfam" id="PF01425">
    <property type="entry name" value="Amidase"/>
    <property type="match status" value="1"/>
</dbReference>
<name>A0AB73ISM9_9BURK</name>
<dbReference type="PANTHER" id="PTHR11895:SF176">
    <property type="entry name" value="AMIDASE AMID-RELATED"/>
    <property type="match status" value="1"/>
</dbReference>
<keyword evidence="2" id="KW-0436">Ligase</keyword>
<dbReference type="PANTHER" id="PTHR11895">
    <property type="entry name" value="TRANSAMIDASE"/>
    <property type="match status" value="1"/>
</dbReference>
<dbReference type="EC" id="6.3.5.6" evidence="2"/>
<dbReference type="InterPro" id="IPR020556">
    <property type="entry name" value="Amidase_CS"/>
</dbReference>
<organism evidence="2 3">
    <name type="scientific">Paraburkholderia caledonica</name>
    <dbReference type="NCBI Taxonomy" id="134536"/>
    <lineage>
        <taxon>Bacteria</taxon>
        <taxon>Pseudomonadati</taxon>
        <taxon>Pseudomonadota</taxon>
        <taxon>Betaproteobacteria</taxon>
        <taxon>Burkholderiales</taxon>
        <taxon>Burkholderiaceae</taxon>
        <taxon>Paraburkholderia</taxon>
    </lineage>
</organism>
<dbReference type="GO" id="GO:0050567">
    <property type="term" value="F:glutaminyl-tRNA synthase (glutamine-hydrolyzing) activity"/>
    <property type="evidence" value="ECO:0007669"/>
    <property type="project" value="UniProtKB-EC"/>
</dbReference>
<dbReference type="EMBL" id="JAURTK010000014">
    <property type="protein sequence ID" value="MDP9651017.1"/>
    <property type="molecule type" value="Genomic_DNA"/>
</dbReference>
<dbReference type="SUPFAM" id="SSF75304">
    <property type="entry name" value="Amidase signature (AS) enzymes"/>
    <property type="match status" value="1"/>
</dbReference>
<dbReference type="Proteomes" id="UP001229486">
    <property type="component" value="Unassembled WGS sequence"/>
</dbReference>
<dbReference type="Gene3D" id="3.90.1300.10">
    <property type="entry name" value="Amidase signature (AS) domain"/>
    <property type="match status" value="1"/>
</dbReference>
<dbReference type="InterPro" id="IPR036928">
    <property type="entry name" value="AS_sf"/>
</dbReference>
<evidence type="ECO:0000313" key="2">
    <source>
        <dbReference type="EMBL" id="MDP9651017.1"/>
    </source>
</evidence>
<dbReference type="RefSeq" id="WP_392395731.1">
    <property type="nucleotide sequence ID" value="NZ_JAURTK010000014.1"/>
</dbReference>
<accession>A0AB73ISM9</accession>
<dbReference type="AlphaFoldDB" id="A0AB73ISM9"/>
<sequence length="479" mass="50576">MDVAFLSATDLGRALARGEFTSEALVSGLLARIRTYDPVLNAFVEVYGNTALLAARESDERRSRNRARGPLDGVPFAAKDLFDVEGYATLAGSKASPVTAAAHSSTAVRRLLAEGMVLVGKTHTVEFAYGGWGTNPSCGTPVNPRDSLVQRVPGGSSSGSGVAVAAGLVPVALGTDTGGSVRNPSALCGIVGMKTSLGLIGRGGVQPLALVFDTVGPMTRSVEDAALIQAALQGEDPDDPATFSVPRADPRADLDKGIAGLTLRHPSMENLNAAEPGVLERFRETLADLAAMGAILEETRLPRPLETYASLGANFTTAEAWSRYRHLVEKENSLVDPGIAMRMSRGETMTIADYLGYVEQRRLMQTEFHRYLAGADAVLLPSSPITAKPIDGAHDAAAPFGIFARLANLMDLASLSIPMGDAEGLPTAVQIMVRRYADPLAYRIGRALEVKRGGLFVPPSGYGLTSPFLELSRTVDRAV</sequence>
<gene>
    <name evidence="2" type="ORF">J2793_006492</name>
</gene>
<proteinExistence type="predicted"/>